<evidence type="ECO:0000313" key="2">
    <source>
        <dbReference type="Proteomes" id="UP000254487"/>
    </source>
</evidence>
<name>A0A377ZD02_KLEPO</name>
<dbReference type="AlphaFoldDB" id="A0A377ZD02"/>
<sequence>MITLNDEEAEKLLELMKARFLKAHLNTAMYGAAAYANGNSDRVILRAVKNGDAPELKILMAAMGLIPEEEDDSEKTA</sequence>
<protein>
    <submittedName>
        <fullName evidence="1">Uncharacterized protein</fullName>
    </submittedName>
</protein>
<proteinExistence type="predicted"/>
<dbReference type="Proteomes" id="UP000254487">
    <property type="component" value="Unassembled WGS sequence"/>
</dbReference>
<organism evidence="1 2">
    <name type="scientific">Klebsiella pneumoniae subsp. ozaenae</name>
    <dbReference type="NCBI Taxonomy" id="574"/>
    <lineage>
        <taxon>Bacteria</taxon>
        <taxon>Pseudomonadati</taxon>
        <taxon>Pseudomonadota</taxon>
        <taxon>Gammaproteobacteria</taxon>
        <taxon>Enterobacterales</taxon>
        <taxon>Enterobacteriaceae</taxon>
        <taxon>Klebsiella/Raoultella group</taxon>
        <taxon>Klebsiella</taxon>
        <taxon>Klebsiella pneumoniae complex</taxon>
    </lineage>
</organism>
<dbReference type="EMBL" id="UGLW01000003">
    <property type="protein sequence ID" value="STU67208.1"/>
    <property type="molecule type" value="Genomic_DNA"/>
</dbReference>
<reference evidence="1 2" key="1">
    <citation type="submission" date="2018-06" db="EMBL/GenBank/DDBJ databases">
        <authorList>
            <consortium name="Pathogen Informatics"/>
            <person name="Doyle S."/>
        </authorList>
    </citation>
    <scope>NUCLEOTIDE SEQUENCE [LARGE SCALE GENOMIC DNA]</scope>
    <source>
        <strain evidence="1 2">NCTC10313</strain>
    </source>
</reference>
<accession>A0A377ZD02</accession>
<gene>
    <name evidence="1" type="ORF">NCTC10313_02728</name>
</gene>
<evidence type="ECO:0000313" key="1">
    <source>
        <dbReference type="EMBL" id="STU67208.1"/>
    </source>
</evidence>